<dbReference type="Gene3D" id="3.90.226.10">
    <property type="entry name" value="2-enoyl-CoA Hydratase, Chain A, domain 1"/>
    <property type="match status" value="1"/>
</dbReference>
<dbReference type="Gene3D" id="6.20.390.30">
    <property type="match status" value="1"/>
</dbReference>
<dbReference type="NCBIfam" id="NF006452">
    <property type="entry name" value="PRK08788.1"/>
    <property type="match status" value="1"/>
</dbReference>
<dbReference type="RefSeq" id="WP_079726073.1">
    <property type="nucleotide sequence ID" value="NZ_BMCL01000004.1"/>
</dbReference>
<sequence length="289" mass="32167">MNNVEKLQRTRQYSTIRVESAPDGNSHWMYMHNDAARGSRPCFRSELLDEMWSFTSSITLRESERQSGRLRHFVLASAGSAFNLGGDLDLFAKLIRANDREHLLAYARRCIDGVYTLHTGLGGDVRTIALLQGDALGGGLEMALACHTIVAEEGVEMGLPEVLFGLFPGMGAYSFLCKRVAPHLAERLILEGNMYSSDEFYKMGIVDILVPKGQGEAAVQDLIRQQQRAPYSHLAMNSVRGLAQRVSYDELMNITEVWVDTALALGDKSLRMMERIVRAQEKRASSHAA</sequence>
<organism evidence="2 3">
    <name type="scientific">Pseudoxanthomonas indica</name>
    <dbReference type="NCBI Taxonomy" id="428993"/>
    <lineage>
        <taxon>Bacteria</taxon>
        <taxon>Pseudomonadati</taxon>
        <taxon>Pseudomonadota</taxon>
        <taxon>Gammaproteobacteria</taxon>
        <taxon>Lysobacterales</taxon>
        <taxon>Lysobacteraceae</taxon>
        <taxon>Pseudoxanthomonas</taxon>
    </lineage>
</organism>
<evidence type="ECO:0000313" key="3">
    <source>
        <dbReference type="Proteomes" id="UP000190341"/>
    </source>
</evidence>
<gene>
    <name evidence="2" type="ORF">SAMN06296058_3563</name>
</gene>
<dbReference type="AlphaFoldDB" id="A0A1T5M0K0"/>
<dbReference type="PANTHER" id="PTHR11941:SF54">
    <property type="entry name" value="ENOYL-COA HYDRATASE, MITOCHONDRIAL"/>
    <property type="match status" value="1"/>
</dbReference>
<dbReference type="OrthoDB" id="9802362at2"/>
<dbReference type="CDD" id="cd06558">
    <property type="entry name" value="crotonase-like"/>
    <property type="match status" value="1"/>
</dbReference>
<name>A0A1T5M0K0_9GAMM</name>
<evidence type="ECO:0000256" key="1">
    <source>
        <dbReference type="ARBA" id="ARBA00005254"/>
    </source>
</evidence>
<dbReference type="EMBL" id="FUZV01000002">
    <property type="protein sequence ID" value="SKC81746.1"/>
    <property type="molecule type" value="Genomic_DNA"/>
</dbReference>
<comment type="similarity">
    <text evidence="1">Belongs to the enoyl-CoA hydratase/isomerase family.</text>
</comment>
<reference evidence="2 3" key="1">
    <citation type="submission" date="2017-02" db="EMBL/GenBank/DDBJ databases">
        <authorList>
            <person name="Peterson S.W."/>
        </authorList>
    </citation>
    <scope>NUCLEOTIDE SEQUENCE [LARGE SCALE GENOMIC DNA]</scope>
    <source>
        <strain evidence="2 3">P15</strain>
    </source>
</reference>
<evidence type="ECO:0000313" key="2">
    <source>
        <dbReference type="EMBL" id="SKC81746.1"/>
    </source>
</evidence>
<dbReference type="SUPFAM" id="SSF52096">
    <property type="entry name" value="ClpP/crotonase"/>
    <property type="match status" value="1"/>
</dbReference>
<dbReference type="InterPro" id="IPR029045">
    <property type="entry name" value="ClpP/crotonase-like_dom_sf"/>
</dbReference>
<proteinExistence type="inferred from homology"/>
<dbReference type="PANTHER" id="PTHR11941">
    <property type="entry name" value="ENOYL-COA HYDRATASE-RELATED"/>
    <property type="match status" value="1"/>
</dbReference>
<dbReference type="Proteomes" id="UP000190341">
    <property type="component" value="Unassembled WGS sequence"/>
</dbReference>
<dbReference type="InterPro" id="IPR001753">
    <property type="entry name" value="Enoyl-CoA_hydra/iso"/>
</dbReference>
<dbReference type="GO" id="GO:0006635">
    <property type="term" value="P:fatty acid beta-oxidation"/>
    <property type="evidence" value="ECO:0007669"/>
    <property type="project" value="TreeGrafter"/>
</dbReference>
<protein>
    <submittedName>
        <fullName evidence="2">DSF synthase</fullName>
    </submittedName>
</protein>
<keyword evidence="3" id="KW-1185">Reference proteome</keyword>
<accession>A0A1T5M0K0</accession>
<dbReference type="GO" id="GO:0003824">
    <property type="term" value="F:catalytic activity"/>
    <property type="evidence" value="ECO:0007669"/>
    <property type="project" value="UniProtKB-ARBA"/>
</dbReference>
<dbReference type="Pfam" id="PF00378">
    <property type="entry name" value="ECH_1"/>
    <property type="match status" value="1"/>
</dbReference>
<dbReference type="STRING" id="428993.SAMN06296058_3563"/>